<evidence type="ECO:0000256" key="10">
    <source>
        <dbReference type="NCBIfam" id="TIGR02408"/>
    </source>
</evidence>
<evidence type="ECO:0000256" key="7">
    <source>
        <dbReference type="ARBA" id="ARBA00023002"/>
    </source>
</evidence>
<dbReference type="EC" id="1.14.11.55" evidence="10"/>
<evidence type="ECO:0000256" key="3">
    <source>
        <dbReference type="ARBA" id="ARBA00007851"/>
    </source>
</evidence>
<dbReference type="Gene3D" id="2.60.120.620">
    <property type="entry name" value="q2cbj1_9rhob like domain"/>
    <property type="match status" value="1"/>
</dbReference>
<evidence type="ECO:0000256" key="2">
    <source>
        <dbReference type="ARBA" id="ARBA00004063"/>
    </source>
</evidence>
<feature type="region of interest" description="Disordered" evidence="11">
    <location>
        <begin position="1"/>
        <end position="37"/>
    </location>
</feature>
<accession>A0ABP3IUQ1</accession>
<comment type="catalytic activity">
    <reaction evidence="9">
        <text>L-ectoine + 2-oxoglutarate + O2 = 5-hydroxyectoine + succinate + CO2</text>
        <dbReference type="Rhea" id="RHEA:45740"/>
        <dbReference type="ChEBI" id="CHEBI:15379"/>
        <dbReference type="ChEBI" id="CHEBI:16526"/>
        <dbReference type="ChEBI" id="CHEBI:16810"/>
        <dbReference type="ChEBI" id="CHEBI:30031"/>
        <dbReference type="ChEBI" id="CHEBI:58515"/>
        <dbReference type="ChEBI" id="CHEBI:85413"/>
        <dbReference type="EC" id="1.14.11.55"/>
    </reaction>
</comment>
<evidence type="ECO:0000256" key="8">
    <source>
        <dbReference type="ARBA" id="ARBA00023004"/>
    </source>
</evidence>
<dbReference type="Proteomes" id="UP001501459">
    <property type="component" value="Unassembled WGS sequence"/>
</dbReference>
<dbReference type="PANTHER" id="PTHR20883:SF48">
    <property type="entry name" value="ECTOINE DIOXYGENASE"/>
    <property type="match status" value="1"/>
</dbReference>
<evidence type="ECO:0000256" key="1">
    <source>
        <dbReference type="ARBA" id="ARBA00001954"/>
    </source>
</evidence>
<comment type="cofactor">
    <cofactor evidence="1">
        <name>Fe(2+)</name>
        <dbReference type="ChEBI" id="CHEBI:29033"/>
    </cofactor>
</comment>
<gene>
    <name evidence="12" type="primary">thpD</name>
    <name evidence="12" type="ORF">GCM10008983_00290</name>
</gene>
<proteinExistence type="inferred from homology"/>
<protein>
    <recommendedName>
        <fullName evidence="10">Ectoine hydroxylase</fullName>
        <ecNumber evidence="10">1.14.11.55</ecNumber>
    </recommendedName>
</protein>
<organism evidence="12 13">
    <name type="scientific">Lentibacillus halophilus</name>
    <dbReference type="NCBI Taxonomy" id="295065"/>
    <lineage>
        <taxon>Bacteria</taxon>
        <taxon>Bacillati</taxon>
        <taxon>Bacillota</taxon>
        <taxon>Bacilli</taxon>
        <taxon>Bacillales</taxon>
        <taxon>Bacillaceae</taxon>
        <taxon>Lentibacillus</taxon>
    </lineage>
</organism>
<dbReference type="PANTHER" id="PTHR20883">
    <property type="entry name" value="PHYTANOYL-COA DIOXYGENASE DOMAIN CONTAINING 1"/>
    <property type="match status" value="1"/>
</dbReference>
<dbReference type="SUPFAM" id="SSF51197">
    <property type="entry name" value="Clavaminate synthase-like"/>
    <property type="match status" value="1"/>
</dbReference>
<keyword evidence="7" id="KW-0560">Oxidoreductase</keyword>
<evidence type="ECO:0000256" key="5">
    <source>
        <dbReference type="ARBA" id="ARBA00022723"/>
    </source>
</evidence>
<evidence type="ECO:0000256" key="4">
    <source>
        <dbReference type="ARBA" id="ARBA00011738"/>
    </source>
</evidence>
<keyword evidence="13" id="KW-1185">Reference proteome</keyword>
<name>A0ABP3IUQ1_9BACI</name>
<dbReference type="RefSeq" id="WP_343750370.1">
    <property type="nucleotide sequence ID" value="NZ_BAAADM010000002.1"/>
</dbReference>
<evidence type="ECO:0000256" key="11">
    <source>
        <dbReference type="SAM" id="MobiDB-lite"/>
    </source>
</evidence>
<keyword evidence="8" id="KW-0408">Iron</keyword>
<evidence type="ECO:0000313" key="12">
    <source>
        <dbReference type="EMBL" id="GAA0427990.1"/>
    </source>
</evidence>
<dbReference type="Pfam" id="PF05721">
    <property type="entry name" value="PhyH"/>
    <property type="match status" value="1"/>
</dbReference>
<feature type="compositionally biased region" description="Basic and acidic residues" evidence="11">
    <location>
        <begin position="1"/>
        <end position="29"/>
    </location>
</feature>
<evidence type="ECO:0000256" key="6">
    <source>
        <dbReference type="ARBA" id="ARBA00022964"/>
    </source>
</evidence>
<evidence type="ECO:0000256" key="9">
    <source>
        <dbReference type="ARBA" id="ARBA00049228"/>
    </source>
</evidence>
<comment type="subunit">
    <text evidence="4">Homodimer.</text>
</comment>
<dbReference type="InterPro" id="IPR012774">
    <property type="entry name" value="EctD"/>
</dbReference>
<keyword evidence="5" id="KW-0479">Metal-binding</keyword>
<comment type="function">
    <text evidence="2">Involved in the biosynthesis of 5-hydroxyectoine, called compatible solute, which helps organisms to survive extreme osmotic stress by acting as a highly soluble organic osmolyte. Catalyzes the 2-oxoglutarate-dependent selective hydroxylation of L-ectoine to yield (4S,5S)-5-hydroxyectoine.</text>
</comment>
<dbReference type="NCBIfam" id="TIGR02408">
    <property type="entry name" value="ectoine_ThpD"/>
    <property type="match status" value="1"/>
</dbReference>
<keyword evidence="6" id="KW-0223">Dioxygenase</keyword>
<comment type="similarity">
    <text evidence="3">Belongs to the PhyH family. EctD subfamily.</text>
</comment>
<dbReference type="InterPro" id="IPR008775">
    <property type="entry name" value="Phytyl_CoA_dOase-like"/>
</dbReference>
<evidence type="ECO:0000313" key="13">
    <source>
        <dbReference type="Proteomes" id="UP001501459"/>
    </source>
</evidence>
<sequence>MEDLYPSRKKDQPEILKRKDPVVHTDRSQDNQAPISKEQLDSYEQNGFLQIENFFSDEEVSDMQKAIFELQDSNKNVTSDKVIREPKSDDIRSIFHVHKDDNYFKDVANDQRILDIVNHLLGSDVYIHQSRINYKPGFKGKEFDWHSDFETWHVEDGMPRMRAVSLSIALSDNYVFNGPLMLIPGSQNYYVSCVGETPANNYKESLKKQKVGVPDKESLRWLAETGGGISVPTGRAGSITLFESNTMHGSTSNMTPYPRNNVFMVYNSVENRLTEPFSGGKHRPEYIAVRKSGILTTSS</sequence>
<reference evidence="13" key="1">
    <citation type="journal article" date="2019" name="Int. J. Syst. Evol. Microbiol.">
        <title>The Global Catalogue of Microorganisms (GCM) 10K type strain sequencing project: providing services to taxonomists for standard genome sequencing and annotation.</title>
        <authorList>
            <consortium name="The Broad Institute Genomics Platform"/>
            <consortium name="The Broad Institute Genome Sequencing Center for Infectious Disease"/>
            <person name="Wu L."/>
            <person name="Ma J."/>
        </authorList>
    </citation>
    <scope>NUCLEOTIDE SEQUENCE [LARGE SCALE GENOMIC DNA]</scope>
    <source>
        <strain evidence="13">JCM 12149</strain>
    </source>
</reference>
<comment type="caution">
    <text evidence="12">The sequence shown here is derived from an EMBL/GenBank/DDBJ whole genome shotgun (WGS) entry which is preliminary data.</text>
</comment>
<dbReference type="EMBL" id="BAAADM010000002">
    <property type="protein sequence ID" value="GAA0427990.1"/>
    <property type="molecule type" value="Genomic_DNA"/>
</dbReference>